<evidence type="ECO:0000313" key="3">
    <source>
        <dbReference type="Proteomes" id="UP000034797"/>
    </source>
</evidence>
<gene>
    <name evidence="2" type="ORF">UW84_C0006G0003</name>
</gene>
<dbReference type="InterPro" id="IPR045584">
    <property type="entry name" value="Pilin-like"/>
</dbReference>
<dbReference type="SUPFAM" id="SSF54523">
    <property type="entry name" value="Pili subunits"/>
    <property type="match status" value="1"/>
</dbReference>
<feature type="transmembrane region" description="Helical" evidence="1">
    <location>
        <begin position="20"/>
        <end position="45"/>
    </location>
</feature>
<organism evidence="2 3">
    <name type="scientific">Candidatus Collierbacteria bacterium GW2011_GWA2_44_99</name>
    <dbReference type="NCBI Taxonomy" id="1618380"/>
    <lineage>
        <taxon>Bacteria</taxon>
        <taxon>Candidatus Collieribacteriota</taxon>
    </lineage>
</organism>
<proteinExistence type="predicted"/>
<comment type="caution">
    <text evidence="2">The sequence shown here is derived from an EMBL/GenBank/DDBJ whole genome shotgun (WGS) entry which is preliminary data.</text>
</comment>
<reference evidence="2 3" key="1">
    <citation type="journal article" date="2015" name="Nature">
        <title>rRNA introns, odd ribosomes, and small enigmatic genomes across a large radiation of phyla.</title>
        <authorList>
            <person name="Brown C.T."/>
            <person name="Hug L.A."/>
            <person name="Thomas B.C."/>
            <person name="Sharon I."/>
            <person name="Castelle C.J."/>
            <person name="Singh A."/>
            <person name="Wilkins M.J."/>
            <person name="Williams K.H."/>
            <person name="Banfield J.F."/>
        </authorList>
    </citation>
    <scope>NUCLEOTIDE SEQUENCE [LARGE SCALE GENOMIC DNA]</scope>
</reference>
<evidence type="ECO:0008006" key="4">
    <source>
        <dbReference type="Google" id="ProtNLM"/>
    </source>
</evidence>
<dbReference type="EMBL" id="LCJW01000006">
    <property type="protein sequence ID" value="KKT86635.1"/>
    <property type="molecule type" value="Genomic_DNA"/>
</dbReference>
<keyword evidence="1" id="KW-0812">Transmembrane</keyword>
<evidence type="ECO:0000313" key="2">
    <source>
        <dbReference type="EMBL" id="KKT86635.1"/>
    </source>
</evidence>
<name>A0A0G1KT11_9BACT</name>
<dbReference type="Gene3D" id="3.30.700.10">
    <property type="entry name" value="Glycoprotein, Type 4 Pilin"/>
    <property type="match status" value="1"/>
</dbReference>
<dbReference type="Proteomes" id="UP000034797">
    <property type="component" value="Unassembled WGS sequence"/>
</dbReference>
<accession>A0A0G1KT11</accession>
<protein>
    <recommendedName>
        <fullName evidence="4">Type II secretion system protein G</fullName>
    </recommendedName>
</protein>
<keyword evidence="1" id="KW-0472">Membrane</keyword>
<keyword evidence="1" id="KW-1133">Transmembrane helix</keyword>
<evidence type="ECO:0000256" key="1">
    <source>
        <dbReference type="SAM" id="Phobius"/>
    </source>
</evidence>
<dbReference type="AlphaFoldDB" id="A0A0G1KT11"/>
<sequence>MVIKNACPPKLRSCWRGFTLAELLITGSLLTILGLTALVGLNPMLQILRGYDTRRKADLFQIKTAFESYYTDHDCYPSKDILKNCGSSDLAPYLATIPCDPSSKQPYPIYFGADESESCPQKFSIYAQISNTKDPDGNLITYCPNTIAQTSVNALFTDTVAGCSGQEICQNLYGCRGGACVLLFLDTTPTCGFTYCTSDCNAINCAKKNARGIYVNECR</sequence>